<feature type="transmembrane region" description="Helical" evidence="8">
    <location>
        <begin position="50"/>
        <end position="72"/>
    </location>
</feature>
<feature type="transmembrane region" description="Helical" evidence="8">
    <location>
        <begin position="297"/>
        <end position="330"/>
    </location>
</feature>
<dbReference type="OrthoDB" id="9810952at2"/>
<evidence type="ECO:0000256" key="3">
    <source>
        <dbReference type="ARBA" id="ARBA00022475"/>
    </source>
</evidence>
<evidence type="ECO:0000256" key="8">
    <source>
        <dbReference type="SAM" id="Phobius"/>
    </source>
</evidence>
<evidence type="ECO:0000256" key="2">
    <source>
        <dbReference type="ARBA" id="ARBA00022448"/>
    </source>
</evidence>
<comment type="subcellular location">
    <subcellularLocation>
        <location evidence="1">Cell membrane</location>
        <topology evidence="1">Multi-pass membrane protein</topology>
    </subcellularLocation>
</comment>
<feature type="transmembrane region" description="Helical" evidence="8">
    <location>
        <begin position="161"/>
        <end position="178"/>
    </location>
</feature>
<dbReference type="EMBL" id="CZBY01000003">
    <property type="protein sequence ID" value="CUQ82506.1"/>
    <property type="molecule type" value="Genomic_DNA"/>
</dbReference>
<dbReference type="GO" id="GO:0008324">
    <property type="term" value="F:monoatomic cation transmembrane transporter activity"/>
    <property type="evidence" value="ECO:0007669"/>
    <property type="project" value="InterPro"/>
</dbReference>
<keyword evidence="7 8" id="KW-0472">Membrane</keyword>
<feature type="transmembrane region" description="Helical" evidence="8">
    <location>
        <begin position="236"/>
        <end position="255"/>
    </location>
</feature>
<keyword evidence="6" id="KW-0406">Ion transport</keyword>
<name>A0A174ZEA9_9FIRM</name>
<feature type="transmembrane region" description="Helical" evidence="8">
    <location>
        <begin position="407"/>
        <end position="428"/>
    </location>
</feature>
<feature type="transmembrane region" description="Helical" evidence="8">
    <location>
        <begin position="351"/>
        <end position="369"/>
    </location>
</feature>
<dbReference type="GO" id="GO:0030001">
    <property type="term" value="P:metal ion transport"/>
    <property type="evidence" value="ECO:0007669"/>
    <property type="project" value="UniProtKB-ARBA"/>
</dbReference>
<protein>
    <submittedName>
        <fullName evidence="9">Ktr system potassium uptake protein B</fullName>
    </submittedName>
</protein>
<sequence length="446" mass="48391">MIKRQNPKHKHITSFQIIILGFLSVIILGSILLMLPVATRDGKGAVCSDALFTATSAVCVTGLVIHDTATYWSMFGQSVILFLIQIGGMGIVTVAVSVAAFSGRKIGLMQRSTMQEAVSAHHVGGIVRLTKFILKTSVCIELIGAAMLLPAFIRDFGITKGLWYALFHSVSAFCNAGFDLIGIKEPFSSLTSYSSQPFFNFTVMALIIIGGIGFLTWEDINNNKLHFRKYRMQSKVILTVTGILIILPSLYFFFFEYQNLPLGERILTSLFQSVTPRTAGFNTTDLTSFSETGQMLIILLMLIGGSPGSTAGGMKTTTIAVLVSSALSVFRKKEDTHFFKRRISYDTVKSAATIFLLYIGLFIGGGMIISRIENLPLLPSLFETASAIGTVGLSLGITSQLGIASQFILIILMFFGRVGGLTLIFAAMKGTGTNVTKYPQEKITVG</sequence>
<proteinExistence type="predicted"/>
<evidence type="ECO:0000313" key="9">
    <source>
        <dbReference type="EMBL" id="CUQ82506.1"/>
    </source>
</evidence>
<reference evidence="9 10" key="1">
    <citation type="submission" date="2015-09" db="EMBL/GenBank/DDBJ databases">
        <authorList>
            <consortium name="Pathogen Informatics"/>
        </authorList>
    </citation>
    <scope>NUCLEOTIDE SEQUENCE [LARGE SCALE GENOMIC DNA]</scope>
    <source>
        <strain evidence="9 10">2789STDY5834928</strain>
    </source>
</reference>
<evidence type="ECO:0000256" key="1">
    <source>
        <dbReference type="ARBA" id="ARBA00004651"/>
    </source>
</evidence>
<dbReference type="Pfam" id="PF02386">
    <property type="entry name" value="TrkH"/>
    <property type="match status" value="1"/>
</dbReference>
<dbReference type="PANTHER" id="PTHR32024">
    <property type="entry name" value="TRK SYSTEM POTASSIUM UPTAKE PROTEIN TRKG-RELATED"/>
    <property type="match status" value="1"/>
</dbReference>
<dbReference type="AlphaFoldDB" id="A0A174ZEA9"/>
<evidence type="ECO:0000313" key="10">
    <source>
        <dbReference type="Proteomes" id="UP000095662"/>
    </source>
</evidence>
<feature type="transmembrane region" description="Helical" evidence="8">
    <location>
        <begin position="79"/>
        <end position="101"/>
    </location>
</feature>
<dbReference type="PANTHER" id="PTHR32024:SF1">
    <property type="entry name" value="KTR SYSTEM POTASSIUM UPTAKE PROTEIN B"/>
    <property type="match status" value="1"/>
</dbReference>
<keyword evidence="2" id="KW-0813">Transport</keyword>
<evidence type="ECO:0000256" key="4">
    <source>
        <dbReference type="ARBA" id="ARBA00022692"/>
    </source>
</evidence>
<accession>A0A174ZEA9</accession>
<dbReference type="InterPro" id="IPR003445">
    <property type="entry name" value="Cat_transpt"/>
</dbReference>
<dbReference type="Proteomes" id="UP000095662">
    <property type="component" value="Unassembled WGS sequence"/>
</dbReference>
<feature type="transmembrane region" description="Helical" evidence="8">
    <location>
        <begin position="12"/>
        <end position="38"/>
    </location>
</feature>
<keyword evidence="3" id="KW-1003">Cell membrane</keyword>
<keyword evidence="4 8" id="KW-0812">Transmembrane</keyword>
<dbReference type="GO" id="GO:0005886">
    <property type="term" value="C:plasma membrane"/>
    <property type="evidence" value="ECO:0007669"/>
    <property type="project" value="UniProtKB-SubCell"/>
</dbReference>
<evidence type="ECO:0000256" key="6">
    <source>
        <dbReference type="ARBA" id="ARBA00023065"/>
    </source>
</evidence>
<evidence type="ECO:0000256" key="7">
    <source>
        <dbReference type="ARBA" id="ARBA00023136"/>
    </source>
</evidence>
<dbReference type="STRING" id="39492.ERS852540_00497"/>
<gene>
    <name evidence="9" type="primary">ktrB_1</name>
    <name evidence="9" type="ORF">ERS852540_00497</name>
</gene>
<evidence type="ECO:0000256" key="5">
    <source>
        <dbReference type="ARBA" id="ARBA00022989"/>
    </source>
</evidence>
<feature type="transmembrane region" description="Helical" evidence="8">
    <location>
        <begin position="198"/>
        <end position="215"/>
    </location>
</feature>
<keyword evidence="5 8" id="KW-1133">Transmembrane helix</keyword>
<organism evidence="9 10">
    <name type="scientific">[Eubacterium] siraeum</name>
    <dbReference type="NCBI Taxonomy" id="39492"/>
    <lineage>
        <taxon>Bacteria</taxon>
        <taxon>Bacillati</taxon>
        <taxon>Bacillota</taxon>
        <taxon>Clostridia</taxon>
        <taxon>Eubacteriales</taxon>
        <taxon>Oscillospiraceae</taxon>
        <taxon>Oscillospiraceae incertae sedis</taxon>
    </lineage>
</organism>